<dbReference type="CDD" id="cd04301">
    <property type="entry name" value="NAT_SF"/>
    <property type="match status" value="1"/>
</dbReference>
<dbReference type="Gene3D" id="3.40.630.30">
    <property type="match status" value="1"/>
</dbReference>
<dbReference type="SUPFAM" id="SSF55729">
    <property type="entry name" value="Acyl-CoA N-acyltransferases (Nat)"/>
    <property type="match status" value="1"/>
</dbReference>
<protein>
    <submittedName>
        <fullName evidence="2">GNAT family N-acetyltransferase</fullName>
    </submittedName>
</protein>
<sequence length="145" mass="17113">MNYTPITEENIEKVAMLYMNHYNQHSGGCWTYEKAYKRIHQMVTMEDSLCLMQEDDNDIPTGLVIGFLESYDDFTFYYLDEILIFGEYQNKGYGRQLLQEVEQRVQERGAQMIELVCPDDVHHMHFYGGFGMAEATNLKLMKKRL</sequence>
<name>A0A291TB49_9FIRM</name>
<accession>A0A291TB49</accession>
<proteinExistence type="predicted"/>
<dbReference type="InterPro" id="IPR000182">
    <property type="entry name" value="GNAT_dom"/>
</dbReference>
<organism evidence="2 3">
    <name type="scientific">Faecalibacterium prausnitzii</name>
    <dbReference type="NCBI Taxonomy" id="853"/>
    <lineage>
        <taxon>Bacteria</taxon>
        <taxon>Bacillati</taxon>
        <taxon>Bacillota</taxon>
        <taxon>Clostridia</taxon>
        <taxon>Eubacteriales</taxon>
        <taxon>Oscillospiraceae</taxon>
        <taxon>Faecalibacterium</taxon>
    </lineage>
</organism>
<evidence type="ECO:0000313" key="2">
    <source>
        <dbReference type="EMBL" id="ATL90394.1"/>
    </source>
</evidence>
<evidence type="ECO:0000313" key="3">
    <source>
        <dbReference type="Proteomes" id="UP000223709"/>
    </source>
</evidence>
<dbReference type="Proteomes" id="UP000223709">
    <property type="component" value="Chromosome"/>
</dbReference>
<dbReference type="AlphaFoldDB" id="A0A291TB49"/>
<dbReference type="Pfam" id="PF00583">
    <property type="entry name" value="Acetyltransf_1"/>
    <property type="match status" value="1"/>
</dbReference>
<reference evidence="2 3" key="1">
    <citation type="submission" date="2017-10" db="EMBL/GenBank/DDBJ databases">
        <title>Complete Genome Sequence of Faecalibacterium prausnitzii isolated from the gut of healthy adult Indian.</title>
        <authorList>
            <person name="Bag S."/>
            <person name="Ghosh T.S."/>
            <person name="Das B."/>
        </authorList>
    </citation>
    <scope>NUCLEOTIDE SEQUENCE [LARGE SCALE GENOMIC DNA]</scope>
    <source>
        <strain evidence="2 3">Indica</strain>
    </source>
</reference>
<dbReference type="RefSeq" id="WP_098924199.1">
    <property type="nucleotide sequence ID" value="NZ_CP023819.1"/>
</dbReference>
<gene>
    <name evidence="2" type="ORF">CRH10_08845</name>
</gene>
<dbReference type="PROSITE" id="PS51186">
    <property type="entry name" value="GNAT"/>
    <property type="match status" value="1"/>
</dbReference>
<dbReference type="EMBL" id="CP023819">
    <property type="protein sequence ID" value="ATL90394.1"/>
    <property type="molecule type" value="Genomic_DNA"/>
</dbReference>
<dbReference type="GO" id="GO:0016747">
    <property type="term" value="F:acyltransferase activity, transferring groups other than amino-acyl groups"/>
    <property type="evidence" value="ECO:0007669"/>
    <property type="project" value="InterPro"/>
</dbReference>
<feature type="domain" description="N-acetyltransferase" evidence="1">
    <location>
        <begin position="1"/>
        <end position="145"/>
    </location>
</feature>
<evidence type="ECO:0000259" key="1">
    <source>
        <dbReference type="PROSITE" id="PS51186"/>
    </source>
</evidence>
<dbReference type="InterPro" id="IPR016181">
    <property type="entry name" value="Acyl_CoA_acyltransferase"/>
</dbReference>
<keyword evidence="2" id="KW-0808">Transferase</keyword>